<proteinExistence type="predicted"/>
<dbReference type="Proteomes" id="UP000292958">
    <property type="component" value="Unassembled WGS sequence"/>
</dbReference>
<evidence type="ECO:0000256" key="1">
    <source>
        <dbReference type="SAM" id="MobiDB-lite"/>
    </source>
</evidence>
<protein>
    <submittedName>
        <fullName evidence="2">Uncharacterized protein</fullName>
    </submittedName>
</protein>
<gene>
    <name evidence="2" type="ORF">BDD14_1340</name>
</gene>
<feature type="compositionally biased region" description="Low complexity" evidence="1">
    <location>
        <begin position="115"/>
        <end position="124"/>
    </location>
</feature>
<dbReference type="RefSeq" id="WP_207231693.1">
    <property type="nucleotide sequence ID" value="NZ_SHKW01000001.1"/>
</dbReference>
<keyword evidence="3" id="KW-1185">Reference proteome</keyword>
<dbReference type="AlphaFoldDB" id="A0A4Q7YSL4"/>
<evidence type="ECO:0000313" key="3">
    <source>
        <dbReference type="Proteomes" id="UP000292958"/>
    </source>
</evidence>
<organism evidence="2 3">
    <name type="scientific">Edaphobacter modestus</name>
    <dbReference type="NCBI Taxonomy" id="388466"/>
    <lineage>
        <taxon>Bacteria</taxon>
        <taxon>Pseudomonadati</taxon>
        <taxon>Acidobacteriota</taxon>
        <taxon>Terriglobia</taxon>
        <taxon>Terriglobales</taxon>
        <taxon>Acidobacteriaceae</taxon>
        <taxon>Edaphobacter</taxon>
    </lineage>
</organism>
<accession>A0A4Q7YSL4</accession>
<feature type="region of interest" description="Disordered" evidence="1">
    <location>
        <begin position="89"/>
        <end position="137"/>
    </location>
</feature>
<name>A0A4Q7YSL4_9BACT</name>
<dbReference type="EMBL" id="SHKW01000001">
    <property type="protein sequence ID" value="RZU39933.1"/>
    <property type="molecule type" value="Genomic_DNA"/>
</dbReference>
<sequence>MNTSDIVVAIDAEIAQLQRVKALLTGTDLTTKRKPGRSVGVAAPNKATSFNPVESAKKTKRRTMSAEGRAKIAAAQKARWAKSKRVAKKAAHKAAPVPAKKMVTAKAVDRKTAPVKKASVVKKSTQLKAETAATPAS</sequence>
<reference evidence="2 3" key="1">
    <citation type="submission" date="2019-02" db="EMBL/GenBank/DDBJ databases">
        <title>Genomic Encyclopedia of Archaeal and Bacterial Type Strains, Phase II (KMG-II): from individual species to whole genera.</title>
        <authorList>
            <person name="Goeker M."/>
        </authorList>
    </citation>
    <scope>NUCLEOTIDE SEQUENCE [LARGE SCALE GENOMIC DNA]</scope>
    <source>
        <strain evidence="2 3">DSM 18101</strain>
    </source>
</reference>
<feature type="region of interest" description="Disordered" evidence="1">
    <location>
        <begin position="30"/>
        <end position="69"/>
    </location>
</feature>
<feature type="compositionally biased region" description="Low complexity" evidence="1">
    <location>
        <begin position="93"/>
        <end position="106"/>
    </location>
</feature>
<comment type="caution">
    <text evidence="2">The sequence shown here is derived from an EMBL/GenBank/DDBJ whole genome shotgun (WGS) entry which is preliminary data.</text>
</comment>
<evidence type="ECO:0000313" key="2">
    <source>
        <dbReference type="EMBL" id="RZU39933.1"/>
    </source>
</evidence>